<feature type="transmembrane region" description="Helical" evidence="1">
    <location>
        <begin position="9"/>
        <end position="26"/>
    </location>
</feature>
<name>A0A6A6KW82_HEVBR</name>
<evidence type="ECO:0000256" key="1">
    <source>
        <dbReference type="SAM" id="Phobius"/>
    </source>
</evidence>
<feature type="transmembrane region" description="Helical" evidence="1">
    <location>
        <begin position="32"/>
        <end position="50"/>
    </location>
</feature>
<dbReference type="PANTHER" id="PTHR33271:SF7">
    <property type="entry name" value="PLASTID TRANSCRIPTIONALLY ACTIVE 18"/>
    <property type="match status" value="1"/>
</dbReference>
<proteinExistence type="predicted"/>
<dbReference type="CDD" id="cd02227">
    <property type="entry name" value="cupin_TM1112-like"/>
    <property type="match status" value="1"/>
</dbReference>
<sequence>MKKRRIEDILLITSVTIIEGIPTGLGEQTRKFYMAATGMITAPIFGFFSVNRSNRACRKLSSINGQCNVVKGMQVEKSLEELYNVKVERKVSPKRLAELGVSRWSVWKTGKCKLPWDWQVDQLVYIEEGEVRVVPEGSERYMRFVAGDLVRYPKWFEADLFFNAPYQERYSFRAYGDDY</sequence>
<dbReference type="SUPFAM" id="SSF51182">
    <property type="entry name" value="RmlC-like cupins"/>
    <property type="match status" value="1"/>
</dbReference>
<dbReference type="PANTHER" id="PTHR33271">
    <property type="entry name" value="OS04G0445200 PROTEIN"/>
    <property type="match status" value="1"/>
</dbReference>
<gene>
    <name evidence="3" type="ORF">GH714_018671</name>
</gene>
<evidence type="ECO:0000313" key="3">
    <source>
        <dbReference type="EMBL" id="KAF2292293.1"/>
    </source>
</evidence>
<keyword evidence="1" id="KW-0472">Membrane</keyword>
<keyword evidence="1" id="KW-0812">Transmembrane</keyword>
<comment type="caution">
    <text evidence="3">The sequence shown here is derived from an EMBL/GenBank/DDBJ whole genome shotgun (WGS) entry which is preliminary data.</text>
</comment>
<dbReference type="Gene3D" id="2.60.120.10">
    <property type="entry name" value="Jelly Rolls"/>
    <property type="match status" value="1"/>
</dbReference>
<evidence type="ECO:0000313" key="4">
    <source>
        <dbReference type="Proteomes" id="UP000467840"/>
    </source>
</evidence>
<keyword evidence="4" id="KW-1185">Reference proteome</keyword>
<dbReference type="InterPro" id="IPR008579">
    <property type="entry name" value="UGlyAH_Cupin_dom"/>
</dbReference>
<dbReference type="AlphaFoldDB" id="A0A6A6KW82"/>
<organism evidence="3 4">
    <name type="scientific">Hevea brasiliensis</name>
    <name type="common">Para rubber tree</name>
    <name type="synonym">Siphonia brasiliensis</name>
    <dbReference type="NCBI Taxonomy" id="3981"/>
    <lineage>
        <taxon>Eukaryota</taxon>
        <taxon>Viridiplantae</taxon>
        <taxon>Streptophyta</taxon>
        <taxon>Embryophyta</taxon>
        <taxon>Tracheophyta</taxon>
        <taxon>Spermatophyta</taxon>
        <taxon>Magnoliopsida</taxon>
        <taxon>eudicotyledons</taxon>
        <taxon>Gunneridae</taxon>
        <taxon>Pentapetalae</taxon>
        <taxon>rosids</taxon>
        <taxon>fabids</taxon>
        <taxon>Malpighiales</taxon>
        <taxon>Euphorbiaceae</taxon>
        <taxon>Crotonoideae</taxon>
        <taxon>Micrandreae</taxon>
        <taxon>Hevea</taxon>
    </lineage>
</organism>
<dbReference type="Proteomes" id="UP000467840">
    <property type="component" value="Chromosome 13"/>
</dbReference>
<dbReference type="Pfam" id="PF05899">
    <property type="entry name" value="Cupin_3"/>
    <property type="match status" value="1"/>
</dbReference>
<accession>A0A6A6KW82</accession>
<keyword evidence="1" id="KW-1133">Transmembrane helix</keyword>
<feature type="domain" description="(S)-ureidoglycine aminohydrolase cupin" evidence="2">
    <location>
        <begin position="97"/>
        <end position="170"/>
    </location>
</feature>
<reference evidence="3 4" key="1">
    <citation type="journal article" date="2020" name="Mol. Plant">
        <title>The Chromosome-Based Rubber Tree Genome Provides New Insights into Spurge Genome Evolution and Rubber Biosynthesis.</title>
        <authorList>
            <person name="Liu J."/>
            <person name="Shi C."/>
            <person name="Shi C.C."/>
            <person name="Li W."/>
            <person name="Zhang Q.J."/>
            <person name="Zhang Y."/>
            <person name="Li K."/>
            <person name="Lu H.F."/>
            <person name="Shi C."/>
            <person name="Zhu S.T."/>
            <person name="Xiao Z.Y."/>
            <person name="Nan H."/>
            <person name="Yue Y."/>
            <person name="Zhu X.G."/>
            <person name="Wu Y."/>
            <person name="Hong X.N."/>
            <person name="Fan G.Y."/>
            <person name="Tong Y."/>
            <person name="Zhang D."/>
            <person name="Mao C.L."/>
            <person name="Liu Y.L."/>
            <person name="Hao S.J."/>
            <person name="Liu W.Q."/>
            <person name="Lv M.Q."/>
            <person name="Zhang H.B."/>
            <person name="Liu Y."/>
            <person name="Hu-Tang G.R."/>
            <person name="Wang J.P."/>
            <person name="Wang J.H."/>
            <person name="Sun Y.H."/>
            <person name="Ni S.B."/>
            <person name="Chen W.B."/>
            <person name="Zhang X.C."/>
            <person name="Jiao Y.N."/>
            <person name="Eichler E.E."/>
            <person name="Li G.H."/>
            <person name="Liu X."/>
            <person name="Gao L.Z."/>
        </authorList>
    </citation>
    <scope>NUCLEOTIDE SEQUENCE [LARGE SCALE GENOMIC DNA]</scope>
    <source>
        <strain evidence="4">cv. GT1</strain>
        <tissue evidence="3">Leaf</tissue>
    </source>
</reference>
<dbReference type="EMBL" id="JAAGAX010000014">
    <property type="protein sequence ID" value="KAF2292293.1"/>
    <property type="molecule type" value="Genomic_DNA"/>
</dbReference>
<evidence type="ECO:0000259" key="2">
    <source>
        <dbReference type="Pfam" id="PF05899"/>
    </source>
</evidence>
<protein>
    <recommendedName>
        <fullName evidence="2">(S)-ureidoglycine aminohydrolase cupin domain-containing protein</fullName>
    </recommendedName>
</protein>
<dbReference type="InterPro" id="IPR014710">
    <property type="entry name" value="RmlC-like_jellyroll"/>
</dbReference>
<dbReference type="InterPro" id="IPR011051">
    <property type="entry name" value="RmlC_Cupin_sf"/>
</dbReference>